<dbReference type="PANTHER" id="PTHR43396:SF3">
    <property type="entry name" value="FLAVOHEMOPROTEIN"/>
    <property type="match status" value="1"/>
</dbReference>
<dbReference type="EMBL" id="JAMQJZ010000027">
    <property type="protein sequence ID" value="MDC3422724.1"/>
    <property type="molecule type" value="Genomic_DNA"/>
</dbReference>
<evidence type="ECO:0000259" key="17">
    <source>
        <dbReference type="PROSITE" id="PS51384"/>
    </source>
</evidence>
<dbReference type="Pfam" id="PF00042">
    <property type="entry name" value="Globin"/>
    <property type="match status" value="1"/>
</dbReference>
<keyword evidence="11 15" id="KW-0408">Iron</keyword>
<dbReference type="GO" id="GO:0071500">
    <property type="term" value="P:cellular response to nitrosative stress"/>
    <property type="evidence" value="ECO:0007669"/>
    <property type="project" value="TreeGrafter"/>
</dbReference>
<feature type="site" description="Influences the redox potential of the prosthetic heme and FAD groups" evidence="15">
    <location>
        <position position="92"/>
    </location>
</feature>
<dbReference type="PANTHER" id="PTHR43396">
    <property type="entry name" value="FLAVOHEMOPROTEIN"/>
    <property type="match status" value="1"/>
</dbReference>
<dbReference type="GO" id="GO:0046210">
    <property type="term" value="P:nitric oxide catabolic process"/>
    <property type="evidence" value="ECO:0007669"/>
    <property type="project" value="TreeGrafter"/>
</dbReference>
<feature type="binding site" evidence="15">
    <location>
        <position position="198"/>
    </location>
    <ligand>
        <name>FAD</name>
        <dbReference type="ChEBI" id="CHEBI:57692"/>
    </ligand>
</feature>
<dbReference type="GO" id="GO:0046872">
    <property type="term" value="F:metal ion binding"/>
    <property type="evidence" value="ECO:0007669"/>
    <property type="project" value="UniProtKB-KW"/>
</dbReference>
<dbReference type="InterPro" id="IPR017938">
    <property type="entry name" value="Riboflavin_synthase-like_b-brl"/>
</dbReference>
<comment type="catalytic activity">
    <reaction evidence="13 15">
        <text>2 nitric oxide + NADH + 2 O2 = 2 nitrate + NAD(+) + H(+)</text>
        <dbReference type="Rhea" id="RHEA:19469"/>
        <dbReference type="ChEBI" id="CHEBI:15378"/>
        <dbReference type="ChEBI" id="CHEBI:15379"/>
        <dbReference type="ChEBI" id="CHEBI:16480"/>
        <dbReference type="ChEBI" id="CHEBI:17632"/>
        <dbReference type="ChEBI" id="CHEBI:57540"/>
        <dbReference type="ChEBI" id="CHEBI:57945"/>
        <dbReference type="EC" id="1.14.12.17"/>
    </reaction>
</comment>
<dbReference type="Gene3D" id="2.40.30.10">
    <property type="entry name" value="Translation factors"/>
    <property type="match status" value="1"/>
</dbReference>
<dbReference type="InterPro" id="IPR009050">
    <property type="entry name" value="Globin-like_sf"/>
</dbReference>
<comment type="catalytic activity">
    <reaction evidence="14 15">
        <text>2 nitric oxide + NADPH + 2 O2 = 2 nitrate + NADP(+) + H(+)</text>
        <dbReference type="Rhea" id="RHEA:19465"/>
        <dbReference type="ChEBI" id="CHEBI:15378"/>
        <dbReference type="ChEBI" id="CHEBI:15379"/>
        <dbReference type="ChEBI" id="CHEBI:16480"/>
        <dbReference type="ChEBI" id="CHEBI:17632"/>
        <dbReference type="ChEBI" id="CHEBI:57783"/>
        <dbReference type="ChEBI" id="CHEBI:58349"/>
        <dbReference type="EC" id="1.14.12.17"/>
    </reaction>
</comment>
<dbReference type="InterPro" id="IPR000971">
    <property type="entry name" value="Globin"/>
</dbReference>
<keyword evidence="7 15" id="KW-0479">Metal-binding</keyword>
<feature type="domain" description="FAD-binding FR-type" evidence="17">
    <location>
        <begin position="160"/>
        <end position="271"/>
    </location>
</feature>
<dbReference type="GO" id="GO:0071949">
    <property type="term" value="F:FAD binding"/>
    <property type="evidence" value="ECO:0007669"/>
    <property type="project" value="InterPro"/>
</dbReference>
<keyword evidence="9 15" id="KW-0521">NADP</keyword>
<evidence type="ECO:0000259" key="16">
    <source>
        <dbReference type="PROSITE" id="PS01033"/>
    </source>
</evidence>
<feature type="region of interest" description="Reductase" evidence="15">
    <location>
        <begin position="157"/>
        <end position="412"/>
    </location>
</feature>
<protein>
    <recommendedName>
        <fullName evidence="15">Flavohemoprotein</fullName>
    </recommendedName>
    <alternativeName>
        <fullName evidence="15">Flavohemoglobin</fullName>
    </alternativeName>
    <alternativeName>
        <fullName evidence="15">Hemoglobin-like protein</fullName>
    </alternativeName>
    <alternativeName>
        <fullName evidence="15">Nitric oxide dioxygenase</fullName>
        <shortName evidence="15">NO oxygenase</shortName>
        <shortName evidence="15">NOD</shortName>
        <ecNumber evidence="15">1.14.12.17</ecNumber>
    </alternativeName>
</protein>
<dbReference type="PROSITE" id="PS51384">
    <property type="entry name" value="FAD_FR"/>
    <property type="match status" value="1"/>
</dbReference>
<comment type="domain">
    <text evidence="15">Consists of two distinct domains; an N-terminal heme-containing oxygen-binding domain and a C-terminal reductase domain with binding sites for FAD and NAD(P)H.</text>
</comment>
<dbReference type="NCBIfam" id="NF009805">
    <property type="entry name" value="PRK13289.1"/>
    <property type="match status" value="1"/>
</dbReference>
<comment type="function">
    <text evidence="15">Is involved in NO detoxification in an aerobic process, termed nitric oxide dioxygenase (NOD) reaction that utilizes O(2) and NAD(P)H to convert NO to nitrate, which protects the bacterium from various noxious nitrogen compounds. Therefore, plays a central role in the inducible response to nitrosative stress.</text>
</comment>
<dbReference type="GO" id="GO:0005344">
    <property type="term" value="F:oxygen carrier activity"/>
    <property type="evidence" value="ECO:0007669"/>
    <property type="project" value="UniProtKB-UniRule"/>
</dbReference>
<dbReference type="InterPro" id="IPR039261">
    <property type="entry name" value="FNR_nucleotide-bd"/>
</dbReference>
<evidence type="ECO:0000256" key="12">
    <source>
        <dbReference type="ARBA" id="ARBA00023027"/>
    </source>
</evidence>
<evidence type="ECO:0000256" key="8">
    <source>
        <dbReference type="ARBA" id="ARBA00022827"/>
    </source>
</evidence>
<evidence type="ECO:0000256" key="6">
    <source>
        <dbReference type="ARBA" id="ARBA00022630"/>
    </source>
</evidence>
<dbReference type="PROSITE" id="PS01033">
    <property type="entry name" value="GLOBIN"/>
    <property type="match status" value="1"/>
</dbReference>
<feature type="site" description="Influences the redox potential of the prosthetic heme and FAD groups" evidence="15">
    <location>
        <position position="403"/>
    </location>
</feature>
<dbReference type="CDD" id="cd14777">
    <property type="entry name" value="Yhb1-globin-like"/>
    <property type="match status" value="1"/>
</dbReference>
<dbReference type="SUPFAM" id="SSF52343">
    <property type="entry name" value="Ferredoxin reductase-like, C-terminal NADP-linked domain"/>
    <property type="match status" value="1"/>
</dbReference>
<dbReference type="InterPro" id="IPR012292">
    <property type="entry name" value="Globin/Proto"/>
</dbReference>
<keyword evidence="5 15" id="KW-0561">Oxygen transport</keyword>
<sequence length="412" mass="46249">MSNSTTAPLLDQKTIDTVKATVPVLAQHGETITSRFYQMMFENHPELKNIFNQTNQRKGKQPQALANTVYAAASYIDNLEAILPVVKQIAHKHRSLNILPEHYPIVGKHLLLAMKDVLGDAATDEILDAWGKAYQVIADIFIQVEKEMYQETENKDGGWTGYRNFKIVDKVVESDVITSFYLKPIDGGKLPSYLPGQYITVKMDRENAPYNCLRQYSLSCKPNPEFFRISVKREDEINDNPSGIVSNFLHKDLSIGETLPVSAPAGDFTLNSEKKTLILISGGVGITPLTSMLETVVTEQPNRDVYFIHAAQHGGVHGLKSSIKDVVDHHKQVRSFVVYEQPSEEDRAEKTFDKEGFVDLDWLKTILPTNDASFYFCGPEGFMKAINKALTTWGVDQEDIHFEFFGPTGSLD</sequence>
<evidence type="ECO:0000256" key="3">
    <source>
        <dbReference type="ARBA" id="ARBA00022448"/>
    </source>
</evidence>
<feature type="active site" description="Charge relay system" evidence="15">
    <location>
        <position position="145"/>
    </location>
</feature>
<name>A0A9X4AKD1_9BACI</name>
<evidence type="ECO:0000256" key="4">
    <source>
        <dbReference type="ARBA" id="ARBA00022617"/>
    </source>
</evidence>
<evidence type="ECO:0000313" key="19">
    <source>
        <dbReference type="Proteomes" id="UP001145072"/>
    </source>
</evidence>
<dbReference type="InterPro" id="IPR023950">
    <property type="entry name" value="Hmp"/>
</dbReference>
<evidence type="ECO:0000256" key="11">
    <source>
        <dbReference type="ARBA" id="ARBA00023004"/>
    </source>
</evidence>
<evidence type="ECO:0000256" key="2">
    <source>
        <dbReference type="ARBA" id="ARBA00008414"/>
    </source>
</evidence>
<keyword evidence="10 15" id="KW-0560">Oxidoreductase</keyword>
<evidence type="ECO:0000256" key="9">
    <source>
        <dbReference type="ARBA" id="ARBA00022857"/>
    </source>
</evidence>
<dbReference type="AlphaFoldDB" id="A0A9X4AKD1"/>
<dbReference type="GO" id="GO:0008941">
    <property type="term" value="F:nitric oxide dioxygenase NAD(P)H activity"/>
    <property type="evidence" value="ECO:0007669"/>
    <property type="project" value="UniProtKB-UniRule"/>
</dbReference>
<keyword evidence="19" id="KW-1185">Reference proteome</keyword>
<feature type="binding site" evidence="15">
    <location>
        <begin position="404"/>
        <end position="407"/>
    </location>
    <ligand>
        <name>FAD</name>
        <dbReference type="ChEBI" id="CHEBI:57692"/>
    </ligand>
</feature>
<dbReference type="InterPro" id="IPR017927">
    <property type="entry name" value="FAD-bd_FR_type"/>
</dbReference>
<feature type="binding site" description="proximal binding residue" evidence="15">
    <location>
        <position position="93"/>
    </location>
    <ligand>
        <name>heme b</name>
        <dbReference type="ChEBI" id="CHEBI:60344"/>
    </ligand>
    <ligandPart>
        <name>Fe</name>
        <dbReference type="ChEBI" id="CHEBI:18248"/>
    </ligandPart>
</feature>
<keyword evidence="6 15" id="KW-0285">Flavoprotein</keyword>
<dbReference type="GO" id="GO:0009636">
    <property type="term" value="P:response to toxic substance"/>
    <property type="evidence" value="ECO:0007669"/>
    <property type="project" value="UniProtKB-KW"/>
</dbReference>
<feature type="domain" description="Globin" evidence="16">
    <location>
        <begin position="9"/>
        <end position="146"/>
    </location>
</feature>
<dbReference type="Proteomes" id="UP001145072">
    <property type="component" value="Unassembled WGS sequence"/>
</dbReference>
<organism evidence="18 19">
    <name type="scientific">Aquibacillus koreensis</name>
    <dbReference type="NCBI Taxonomy" id="279446"/>
    <lineage>
        <taxon>Bacteria</taxon>
        <taxon>Bacillati</taxon>
        <taxon>Bacillota</taxon>
        <taxon>Bacilli</taxon>
        <taxon>Bacillales</taxon>
        <taxon>Bacillaceae</taxon>
        <taxon>Aquibacillus</taxon>
    </lineage>
</organism>
<dbReference type="Gene3D" id="3.40.50.80">
    <property type="entry name" value="Nucleotide-binding domain of ferredoxin-NADP reductase (FNR) module"/>
    <property type="match status" value="1"/>
</dbReference>
<accession>A0A9X4AKD1</accession>
<keyword evidence="3 15" id="KW-0813">Transport</keyword>
<dbReference type="Gene3D" id="1.10.490.10">
    <property type="entry name" value="Globins"/>
    <property type="match status" value="1"/>
</dbReference>
<evidence type="ECO:0000313" key="18">
    <source>
        <dbReference type="EMBL" id="MDC3422724.1"/>
    </source>
</evidence>
<feature type="site" description="Involved in heme-bound ligand stabilization and O-O bond activation" evidence="15">
    <location>
        <position position="37"/>
    </location>
</feature>
<evidence type="ECO:0000256" key="10">
    <source>
        <dbReference type="ARBA" id="ARBA00023002"/>
    </source>
</evidence>
<comment type="similarity">
    <text evidence="2 15">Belongs to the globin family. Two-domain flavohemoproteins subfamily.</text>
</comment>
<dbReference type="Pfam" id="PF00175">
    <property type="entry name" value="NAD_binding_1"/>
    <property type="match status" value="1"/>
</dbReference>
<dbReference type="FunFam" id="2.40.30.10:FF:000034">
    <property type="entry name" value="Flavohemoprotein"/>
    <property type="match status" value="1"/>
</dbReference>
<evidence type="ECO:0000256" key="14">
    <source>
        <dbReference type="ARBA" id="ARBA00049433"/>
    </source>
</evidence>
<dbReference type="FunFam" id="3.40.50.80:FF:000010">
    <property type="entry name" value="Flavohemoprotein"/>
    <property type="match status" value="1"/>
</dbReference>
<evidence type="ECO:0000256" key="15">
    <source>
        <dbReference type="HAMAP-Rule" id="MF_01252"/>
    </source>
</evidence>
<dbReference type="GO" id="GO:0019825">
    <property type="term" value="F:oxygen binding"/>
    <property type="evidence" value="ECO:0007669"/>
    <property type="project" value="InterPro"/>
</dbReference>
<keyword evidence="12 15" id="KW-0520">NAD</keyword>
<comment type="cofactor">
    <cofactor evidence="15">
        <name>heme b</name>
        <dbReference type="ChEBI" id="CHEBI:60344"/>
    </cofactor>
    <text evidence="15">Binds 1 heme b (iron(II)-protoporphyrin IX) group per subunit.</text>
</comment>
<feature type="binding site" evidence="15">
    <location>
        <begin position="214"/>
        <end position="217"/>
    </location>
    <ligand>
        <name>FAD</name>
        <dbReference type="ChEBI" id="CHEBI:57692"/>
    </ligand>
</feature>
<keyword evidence="15" id="KW-0216">Detoxification</keyword>
<dbReference type="CDD" id="cd06184">
    <property type="entry name" value="flavohem_like_fad_nad_binding"/>
    <property type="match status" value="1"/>
</dbReference>
<comment type="similarity">
    <text evidence="1 15">In the C-terminal section; belongs to the flavoprotein pyridine nucleotide cytochrome reductase family.</text>
</comment>
<proteinExistence type="inferred from homology"/>
<dbReference type="EC" id="1.14.12.17" evidence="15"/>
<dbReference type="PRINTS" id="PR00410">
    <property type="entry name" value="PHEHYDRXLASE"/>
</dbReference>
<gene>
    <name evidence="18" type="primary">hmpA</name>
    <name evidence="15" type="synonym">hmp</name>
    <name evidence="18" type="ORF">NC661_20435</name>
</gene>
<dbReference type="GO" id="GO:0020037">
    <property type="term" value="F:heme binding"/>
    <property type="evidence" value="ECO:0007669"/>
    <property type="project" value="InterPro"/>
</dbReference>
<dbReference type="SUPFAM" id="SSF63380">
    <property type="entry name" value="Riboflavin synthase domain-like"/>
    <property type="match status" value="1"/>
</dbReference>
<comment type="caution">
    <text evidence="18">The sequence shown here is derived from an EMBL/GenBank/DDBJ whole genome shotgun (WGS) entry which is preliminary data.</text>
</comment>
<comment type="cofactor">
    <cofactor evidence="15">
        <name>FAD</name>
        <dbReference type="ChEBI" id="CHEBI:57692"/>
    </cofactor>
    <text evidence="15">Binds 1 FAD per subunit.</text>
</comment>
<dbReference type="HAMAP" id="MF_01252">
    <property type="entry name" value="Hmp"/>
    <property type="match status" value="1"/>
</dbReference>
<dbReference type="SUPFAM" id="SSF46458">
    <property type="entry name" value="Globin-like"/>
    <property type="match status" value="1"/>
</dbReference>
<keyword evidence="8 15" id="KW-0274">FAD</keyword>
<dbReference type="InterPro" id="IPR001433">
    <property type="entry name" value="OxRdtase_FAD/NAD-bd"/>
</dbReference>
<evidence type="ECO:0000256" key="5">
    <source>
        <dbReference type="ARBA" id="ARBA00022621"/>
    </source>
</evidence>
<keyword evidence="4 15" id="KW-0349">Heme</keyword>
<dbReference type="RefSeq" id="WP_259870468.1">
    <property type="nucleotide sequence ID" value="NZ_JAMQJZ010000027.1"/>
</dbReference>
<reference evidence="18" key="1">
    <citation type="submission" date="2022-06" db="EMBL/GenBank/DDBJ databases">
        <title>Aquibacillus sp. a new bacterium isolated from soil saline samples.</title>
        <authorList>
            <person name="Galisteo C."/>
            <person name="De La Haba R."/>
            <person name="Sanchez-Porro C."/>
            <person name="Ventosa A."/>
        </authorList>
    </citation>
    <scope>NUCLEOTIDE SEQUENCE</scope>
    <source>
        <strain evidence="18">JCM 12387</strain>
    </source>
</reference>
<dbReference type="FunFam" id="1.10.490.10:FF:000003">
    <property type="entry name" value="Flavohemoprotein"/>
    <property type="match status" value="1"/>
</dbReference>
<evidence type="ECO:0000256" key="13">
    <source>
        <dbReference type="ARBA" id="ARBA00048649"/>
    </source>
</evidence>
<feature type="active site" description="Charge relay system" evidence="15">
    <location>
        <position position="103"/>
    </location>
</feature>
<feature type="binding site" evidence="15">
    <location>
        <begin position="283"/>
        <end position="288"/>
    </location>
    <ligand>
        <name>NADP(+)</name>
        <dbReference type="ChEBI" id="CHEBI:58349"/>
    </ligand>
</feature>
<evidence type="ECO:0000256" key="7">
    <source>
        <dbReference type="ARBA" id="ARBA00022723"/>
    </source>
</evidence>
<evidence type="ECO:0000256" key="1">
    <source>
        <dbReference type="ARBA" id="ARBA00006401"/>
    </source>
</evidence>